<dbReference type="RefSeq" id="XP_003684779.1">
    <property type="nucleotide sequence ID" value="XM_003684731.1"/>
</dbReference>
<keyword evidence="2" id="KW-1185">Reference proteome</keyword>
<dbReference type="GO" id="GO:0071004">
    <property type="term" value="C:U2-type prespliceosome"/>
    <property type="evidence" value="ECO:0007669"/>
    <property type="project" value="EnsemblFungi"/>
</dbReference>
<dbReference type="AlphaFoldDB" id="G8BRG9"/>
<gene>
    <name evidence="1" type="primary">TPHA0C01900</name>
    <name evidence="1" type="ordered locus">TPHA_0C01900</name>
</gene>
<dbReference type="STRING" id="1071381.G8BRG9"/>
<evidence type="ECO:0000313" key="1">
    <source>
        <dbReference type="EMBL" id="CCE62345.1"/>
    </source>
</evidence>
<dbReference type="GO" id="GO:0000398">
    <property type="term" value="P:mRNA splicing, via spliceosome"/>
    <property type="evidence" value="ECO:0007669"/>
    <property type="project" value="EnsemblFungi"/>
</dbReference>
<sequence>MPVKKRIRESESAKVTALFKKKRTQLNENDNEDVQNIWRKLNNISTKYEDSGKNIKNSLLFVTFTQSYSDNDISNCITALHQYIDESKLQFIIHCKHKFVILKTFNILDCCLTLTILFAFKNKRWVSKNTNNYFSISKELDIRGSFYLSERTKLVEEENNNIIMNKIQKSTYSCIQHFDEFHITEGKNILKFMDTLSKFFISLKFSKNNSIIKAFTRSYTNFVTSLDTHMTEMALDPFMLYDLEHIISQNKPLIEESKNHIANYAKELTQYTKGIVLTENGSGNSTRNTNSSESTIDVEKYNNEEHTTRNPKQTLIRSTFMTQEQIKDHCVASVKAGMDTIKEKSPYDIMKVYLKCPKQNYIDLIYQNLNDLTTKSNCNIIVLHLNNLHESEDWFKTLDISKYTNFTQVPHPSTVRIVSIGGVGEHILKAFQMILDILNT</sequence>
<dbReference type="GeneID" id="11535211"/>
<dbReference type="GO" id="GO:0003729">
    <property type="term" value="F:mRNA binding"/>
    <property type="evidence" value="ECO:0007669"/>
    <property type="project" value="EnsemblFungi"/>
</dbReference>
<dbReference type="HOGENOM" id="CLU_554561_0_0_1"/>
<dbReference type="EMBL" id="HE612858">
    <property type="protein sequence ID" value="CCE62345.1"/>
    <property type="molecule type" value="Genomic_DNA"/>
</dbReference>
<name>G8BRG9_TETPH</name>
<accession>G8BRG9</accession>
<proteinExistence type="predicted"/>
<organism evidence="1 2">
    <name type="scientific">Tetrapisispora phaffii (strain ATCC 24235 / CBS 4417 / NBRC 1672 / NRRL Y-8282 / UCD 70-5)</name>
    <name type="common">Yeast</name>
    <name type="synonym">Fabospora phaffii</name>
    <dbReference type="NCBI Taxonomy" id="1071381"/>
    <lineage>
        <taxon>Eukaryota</taxon>
        <taxon>Fungi</taxon>
        <taxon>Dikarya</taxon>
        <taxon>Ascomycota</taxon>
        <taxon>Saccharomycotina</taxon>
        <taxon>Saccharomycetes</taxon>
        <taxon>Saccharomycetales</taxon>
        <taxon>Saccharomycetaceae</taxon>
        <taxon>Tetrapisispora</taxon>
    </lineage>
</organism>
<reference evidence="1 2" key="1">
    <citation type="journal article" date="2011" name="Proc. Natl. Acad. Sci. U.S.A.">
        <title>Evolutionary erosion of yeast sex chromosomes by mating-type switching accidents.</title>
        <authorList>
            <person name="Gordon J.L."/>
            <person name="Armisen D."/>
            <person name="Proux-Wera E."/>
            <person name="Oheigeartaigh S.S."/>
            <person name="Byrne K.P."/>
            <person name="Wolfe K.H."/>
        </authorList>
    </citation>
    <scope>NUCLEOTIDE SEQUENCE [LARGE SCALE GENOMIC DNA]</scope>
    <source>
        <strain evidence="2">ATCC 24235 / CBS 4417 / NBRC 1672 / NRRL Y-8282 / UCD 70-5</strain>
    </source>
</reference>
<dbReference type="OMA" id="WKNLDRI"/>
<dbReference type="Pfam" id="PF19097">
    <property type="entry name" value="Snu56_snRNP"/>
    <property type="match status" value="1"/>
</dbReference>
<dbReference type="eggNOG" id="ENOG502R3P5">
    <property type="taxonomic scope" value="Eukaryota"/>
</dbReference>
<dbReference type="KEGG" id="tpf:TPHA_0C01900"/>
<dbReference type="GO" id="GO:0005685">
    <property type="term" value="C:U1 snRNP"/>
    <property type="evidence" value="ECO:0007669"/>
    <property type="project" value="EnsemblFungi"/>
</dbReference>
<dbReference type="InterPro" id="IPR043954">
    <property type="entry name" value="Snu56_snRNP"/>
</dbReference>
<evidence type="ECO:0000313" key="2">
    <source>
        <dbReference type="Proteomes" id="UP000005666"/>
    </source>
</evidence>
<dbReference type="OrthoDB" id="4034976at2759"/>
<dbReference type="Proteomes" id="UP000005666">
    <property type="component" value="Chromosome 3"/>
</dbReference>
<dbReference type="GO" id="GO:0000243">
    <property type="term" value="C:commitment complex"/>
    <property type="evidence" value="ECO:0007669"/>
    <property type="project" value="EnsemblFungi"/>
</dbReference>
<protein>
    <submittedName>
        <fullName evidence="1">Uncharacterized protein</fullName>
    </submittedName>
</protein>